<evidence type="ECO:0000256" key="5">
    <source>
        <dbReference type="ARBA" id="ARBA00023242"/>
    </source>
</evidence>
<dbReference type="PANTHER" id="PTHR45881:SF1">
    <property type="entry name" value="FORK HEAD PROTEIN HOMOLOG 2"/>
    <property type="match status" value="1"/>
</dbReference>
<accession>A0A4Q9LBF7</accession>
<dbReference type="VEuPathDB" id="MicrosporidiaDB:CWI38_0893p0010"/>
<dbReference type="FunFam" id="1.10.10.10:FF:000135">
    <property type="entry name" value="forkhead box protein G1"/>
    <property type="match status" value="1"/>
</dbReference>
<feature type="DNA-binding region" description="Fork-head" evidence="6">
    <location>
        <begin position="55"/>
        <end position="145"/>
    </location>
</feature>
<keyword evidence="2" id="KW-0805">Transcription regulation</keyword>
<evidence type="ECO:0000259" key="7">
    <source>
        <dbReference type="PROSITE" id="PS50039"/>
    </source>
</evidence>
<dbReference type="OrthoDB" id="5954824at2759"/>
<dbReference type="PANTHER" id="PTHR45881">
    <property type="entry name" value="CHECKPOINT SUPPRESSOR 1-LIKE, ISOFORM A-RELATED"/>
    <property type="match status" value="1"/>
</dbReference>
<feature type="domain" description="Fork-head" evidence="7">
    <location>
        <begin position="55"/>
        <end position="145"/>
    </location>
</feature>
<organism evidence="8 12">
    <name type="scientific">Hamiltosporidium tvaerminnensis</name>
    <dbReference type="NCBI Taxonomy" id="1176355"/>
    <lineage>
        <taxon>Eukaryota</taxon>
        <taxon>Fungi</taxon>
        <taxon>Fungi incertae sedis</taxon>
        <taxon>Microsporidia</taxon>
        <taxon>Dubosqiidae</taxon>
        <taxon>Hamiltosporidium</taxon>
    </lineage>
</organism>
<dbReference type="PRINTS" id="PR00053">
    <property type="entry name" value="FORKHEAD"/>
</dbReference>
<protein>
    <submittedName>
        <fullName evidence="8">Forkhead domain-containing protein</fullName>
    </submittedName>
</protein>
<dbReference type="GO" id="GO:0000981">
    <property type="term" value="F:DNA-binding transcription factor activity, RNA polymerase II-specific"/>
    <property type="evidence" value="ECO:0007669"/>
    <property type="project" value="TreeGrafter"/>
</dbReference>
<dbReference type="VEuPathDB" id="MicrosporidiaDB:CWI37_0043p0040"/>
<comment type="subcellular location">
    <subcellularLocation>
        <location evidence="1 6">Nucleus</location>
    </subcellularLocation>
</comment>
<dbReference type="VEuPathDB" id="MicrosporidiaDB:CWI38_0050p0060"/>
<dbReference type="EMBL" id="PITJ01000043">
    <property type="protein sequence ID" value="TBU05159.1"/>
    <property type="molecule type" value="Genomic_DNA"/>
</dbReference>
<dbReference type="EMBL" id="PITK01000893">
    <property type="protein sequence ID" value="TBU12111.1"/>
    <property type="molecule type" value="Genomic_DNA"/>
</dbReference>
<dbReference type="PROSITE" id="PS00658">
    <property type="entry name" value="FORK_HEAD_2"/>
    <property type="match status" value="1"/>
</dbReference>
<dbReference type="AlphaFoldDB" id="A0A4Q9LBF7"/>
<evidence type="ECO:0000256" key="2">
    <source>
        <dbReference type="ARBA" id="ARBA00023015"/>
    </source>
</evidence>
<name>A0A4Q9LBF7_9MICR</name>
<evidence type="ECO:0000313" key="12">
    <source>
        <dbReference type="Proteomes" id="UP000292362"/>
    </source>
</evidence>
<keyword evidence="5 6" id="KW-0539">Nucleus</keyword>
<dbReference type="GO" id="GO:0005634">
    <property type="term" value="C:nucleus"/>
    <property type="evidence" value="ECO:0007669"/>
    <property type="project" value="UniProtKB-SubCell"/>
</dbReference>
<evidence type="ECO:0000256" key="4">
    <source>
        <dbReference type="ARBA" id="ARBA00023163"/>
    </source>
</evidence>
<keyword evidence="4" id="KW-0804">Transcription</keyword>
<keyword evidence="3 6" id="KW-0238">DNA-binding</keyword>
<evidence type="ECO:0000313" key="9">
    <source>
        <dbReference type="EMBL" id="TBU12111.1"/>
    </source>
</evidence>
<dbReference type="STRING" id="1176355.A0A4Q9LBF7"/>
<evidence type="ECO:0000256" key="1">
    <source>
        <dbReference type="ARBA" id="ARBA00004123"/>
    </source>
</evidence>
<dbReference type="Proteomes" id="UP000292282">
    <property type="component" value="Unassembled WGS sequence"/>
</dbReference>
<keyword evidence="11" id="KW-1185">Reference proteome</keyword>
<comment type="caution">
    <text evidence="8">The sequence shown here is derived from an EMBL/GenBank/DDBJ whole genome shotgun (WGS) entry which is preliminary data.</text>
</comment>
<evidence type="ECO:0000313" key="11">
    <source>
        <dbReference type="Proteomes" id="UP000292282"/>
    </source>
</evidence>
<evidence type="ECO:0000256" key="3">
    <source>
        <dbReference type="ARBA" id="ARBA00023125"/>
    </source>
</evidence>
<evidence type="ECO:0000256" key="6">
    <source>
        <dbReference type="PROSITE-ProRule" id="PRU00089"/>
    </source>
</evidence>
<dbReference type="SMART" id="SM00339">
    <property type="entry name" value="FH"/>
    <property type="match status" value="1"/>
</dbReference>
<dbReference type="InterPro" id="IPR030456">
    <property type="entry name" value="TF_fork_head_CS_2"/>
</dbReference>
<sequence length="238" mass="27603">MFENKHSTEEDSNISEIHTDIDRCNTGPIFLNKLHSDTDIYTPRVRYGKSSDTKKPGFSYSELIVQAISSSEEGKLTLKDIYAWISTRFPFYTREKAGWQNSIRHNLSLNKIFYKIPKSPHSKGKGSFWSINTDFLKPSEHKIRRYTSRAPRCRNTTFIKTHFSDIENKNSLVEILDNNRTFLHPICITEPKISDKPITTVFTGDLNQLSDSLDTTNETNLYSIHENTSTNHIFKFNR</sequence>
<dbReference type="EMBL" id="PITK01000050">
    <property type="protein sequence ID" value="TBU20569.1"/>
    <property type="molecule type" value="Genomic_DNA"/>
</dbReference>
<dbReference type="InterPro" id="IPR036388">
    <property type="entry name" value="WH-like_DNA-bd_sf"/>
</dbReference>
<dbReference type="SUPFAM" id="SSF46785">
    <property type="entry name" value="Winged helix' DNA-binding domain"/>
    <property type="match status" value="1"/>
</dbReference>
<dbReference type="Pfam" id="PF00250">
    <property type="entry name" value="Forkhead"/>
    <property type="match status" value="1"/>
</dbReference>
<dbReference type="InterPro" id="IPR036390">
    <property type="entry name" value="WH_DNA-bd_sf"/>
</dbReference>
<dbReference type="Gene3D" id="1.10.10.10">
    <property type="entry name" value="Winged helix-like DNA-binding domain superfamily/Winged helix DNA-binding domain"/>
    <property type="match status" value="1"/>
</dbReference>
<dbReference type="CDD" id="cd00059">
    <property type="entry name" value="FH_FOX"/>
    <property type="match status" value="1"/>
</dbReference>
<evidence type="ECO:0000313" key="10">
    <source>
        <dbReference type="EMBL" id="TBU20569.1"/>
    </source>
</evidence>
<dbReference type="InterPro" id="IPR001766">
    <property type="entry name" value="Fork_head_dom"/>
</dbReference>
<evidence type="ECO:0000313" key="8">
    <source>
        <dbReference type="EMBL" id="TBU05159.1"/>
    </source>
</evidence>
<gene>
    <name evidence="8" type="ORF">CWI37_0043p0040</name>
    <name evidence="10" type="ORF">CWI38_0050p0060</name>
    <name evidence="9" type="ORF">CWI38_0893p0010</name>
</gene>
<dbReference type="Proteomes" id="UP000292362">
    <property type="component" value="Unassembled WGS sequence"/>
</dbReference>
<dbReference type="PROSITE" id="PS50039">
    <property type="entry name" value="FORK_HEAD_3"/>
    <property type="match status" value="1"/>
</dbReference>
<dbReference type="GO" id="GO:0000978">
    <property type="term" value="F:RNA polymerase II cis-regulatory region sequence-specific DNA binding"/>
    <property type="evidence" value="ECO:0007669"/>
    <property type="project" value="TreeGrafter"/>
</dbReference>
<reference evidence="11 12" key="1">
    <citation type="submission" date="2017-12" db="EMBL/GenBank/DDBJ databases">
        <authorList>
            <person name="Pombert J.-F."/>
            <person name="Haag K.L."/>
            <person name="Ebert D."/>
        </authorList>
    </citation>
    <scope>NUCLEOTIDE SEQUENCE [LARGE SCALE GENOMIC DNA]</scope>
    <source>
        <strain evidence="8">FI-OER-3-3</strain>
        <strain evidence="9">IL-G-3</strain>
    </source>
</reference>
<proteinExistence type="predicted"/>